<evidence type="ECO:0000313" key="2">
    <source>
        <dbReference type="EMBL" id="MEA9354834.1"/>
    </source>
</evidence>
<feature type="signal peptide" evidence="1">
    <location>
        <begin position="1"/>
        <end position="19"/>
    </location>
</feature>
<comment type="caution">
    <text evidence="2">The sequence shown here is derived from an EMBL/GenBank/DDBJ whole genome shotgun (WGS) entry which is preliminary data.</text>
</comment>
<keyword evidence="1" id="KW-0732">Signal</keyword>
<accession>A0ABU5VP68</accession>
<dbReference type="RefSeq" id="WP_323574328.1">
    <property type="nucleotide sequence ID" value="NZ_JAYGJQ010000001.1"/>
</dbReference>
<protein>
    <submittedName>
        <fullName evidence="2">Uncharacterized protein</fullName>
    </submittedName>
</protein>
<dbReference type="Proteomes" id="UP001302274">
    <property type="component" value="Unassembled WGS sequence"/>
</dbReference>
<name>A0ABU5VP68_9BACT</name>
<sequence length="308" mass="35040">MKMFSKLLIVMMISFSAVASVPTEEGLLRNLNNADLPGQYITVKTMVQSLTEADKTDYVKFQISAENPNTVGLLQTTYSNGQMLNSQIKSVKYFPDLLAQIRREKAPEKSLFYSVLMMLTTNRSQGMEAFLEKNGISVVKNKTILNEDKIKLLRAYRAHLVNNKGKGDSGSPLNPEDPKNKEKVLDLFRSNTFKRAKNIELVKKDNEFMWKVDWKAAQGFFSNEERQFRAIDYSTADSQIKIEANSYLLFNGTNELPKFMNIKDSAGQLYKIQTLGLDIKRTDKRLADSYEELKKAPGQSDAGYSFLF</sequence>
<reference evidence="2 3" key="1">
    <citation type="submission" date="2023-11" db="EMBL/GenBank/DDBJ databases">
        <title>A Novel Polar Bacteriovorax (B. antarcticus) Isolated from the Biocrust in Antarctica.</title>
        <authorList>
            <person name="Mun W."/>
            <person name="Choi S.Y."/>
            <person name="Mitchell R.J."/>
        </authorList>
    </citation>
    <scope>NUCLEOTIDE SEQUENCE [LARGE SCALE GENOMIC DNA]</scope>
    <source>
        <strain evidence="2 3">PP10</strain>
    </source>
</reference>
<proteinExistence type="predicted"/>
<keyword evidence="3" id="KW-1185">Reference proteome</keyword>
<feature type="chain" id="PRO_5047259537" evidence="1">
    <location>
        <begin position="20"/>
        <end position="308"/>
    </location>
</feature>
<evidence type="ECO:0000256" key="1">
    <source>
        <dbReference type="SAM" id="SignalP"/>
    </source>
</evidence>
<dbReference type="EMBL" id="JAYGJQ010000001">
    <property type="protein sequence ID" value="MEA9354834.1"/>
    <property type="molecule type" value="Genomic_DNA"/>
</dbReference>
<evidence type="ECO:0000313" key="3">
    <source>
        <dbReference type="Proteomes" id="UP001302274"/>
    </source>
</evidence>
<gene>
    <name evidence="2" type="ORF">SHI21_01380</name>
</gene>
<organism evidence="2 3">
    <name type="scientific">Bacteriovorax antarcticus</name>
    <dbReference type="NCBI Taxonomy" id="3088717"/>
    <lineage>
        <taxon>Bacteria</taxon>
        <taxon>Pseudomonadati</taxon>
        <taxon>Bdellovibrionota</taxon>
        <taxon>Bacteriovoracia</taxon>
        <taxon>Bacteriovoracales</taxon>
        <taxon>Bacteriovoracaceae</taxon>
        <taxon>Bacteriovorax</taxon>
    </lineage>
</organism>